<gene>
    <name evidence="1" type="ORF">DFH08DRAFT_799702</name>
</gene>
<dbReference type="Proteomes" id="UP001218218">
    <property type="component" value="Unassembled WGS sequence"/>
</dbReference>
<keyword evidence="2" id="KW-1185">Reference proteome</keyword>
<dbReference type="EMBL" id="JARIHO010000004">
    <property type="protein sequence ID" value="KAJ7362681.1"/>
    <property type="molecule type" value="Genomic_DNA"/>
</dbReference>
<dbReference type="AlphaFoldDB" id="A0AAD7F0M8"/>
<reference evidence="1" key="1">
    <citation type="submission" date="2023-03" db="EMBL/GenBank/DDBJ databases">
        <title>Massive genome expansion in bonnet fungi (Mycena s.s.) driven by repeated elements and novel gene families across ecological guilds.</title>
        <authorList>
            <consortium name="Lawrence Berkeley National Laboratory"/>
            <person name="Harder C.B."/>
            <person name="Miyauchi S."/>
            <person name="Viragh M."/>
            <person name="Kuo A."/>
            <person name="Thoen E."/>
            <person name="Andreopoulos B."/>
            <person name="Lu D."/>
            <person name="Skrede I."/>
            <person name="Drula E."/>
            <person name="Henrissat B."/>
            <person name="Morin E."/>
            <person name="Kohler A."/>
            <person name="Barry K."/>
            <person name="LaButti K."/>
            <person name="Morin E."/>
            <person name="Salamov A."/>
            <person name="Lipzen A."/>
            <person name="Mereny Z."/>
            <person name="Hegedus B."/>
            <person name="Baldrian P."/>
            <person name="Stursova M."/>
            <person name="Weitz H."/>
            <person name="Taylor A."/>
            <person name="Grigoriev I.V."/>
            <person name="Nagy L.G."/>
            <person name="Martin F."/>
            <person name="Kauserud H."/>
        </authorList>
    </citation>
    <scope>NUCLEOTIDE SEQUENCE</scope>
    <source>
        <strain evidence="1">CBHHK002</strain>
    </source>
</reference>
<sequence length="178" mass="19999">MWVEHGTQFADASMESTSFQRIEKMEPRELRPGGNSIGIPFGTIGTLATLSATQWTTGLSGSWDHLHQKQAEVPVIFTRENCGLKAKQMVNDDLDEPGTCRNLGELVNVGHCCGRLNIGIRLREWNEMQLPGVNCWDQQNLQDPRKEVETIRNKITKDLEIRSKAITGLPALLDFHTD</sequence>
<accession>A0AAD7F0M8</accession>
<name>A0AAD7F0M8_9AGAR</name>
<proteinExistence type="predicted"/>
<evidence type="ECO:0000313" key="2">
    <source>
        <dbReference type="Proteomes" id="UP001218218"/>
    </source>
</evidence>
<comment type="caution">
    <text evidence="1">The sequence shown here is derived from an EMBL/GenBank/DDBJ whole genome shotgun (WGS) entry which is preliminary data.</text>
</comment>
<protein>
    <submittedName>
        <fullName evidence="1">Uncharacterized protein</fullName>
    </submittedName>
</protein>
<evidence type="ECO:0000313" key="1">
    <source>
        <dbReference type="EMBL" id="KAJ7362681.1"/>
    </source>
</evidence>
<organism evidence="1 2">
    <name type="scientific">Mycena albidolilacea</name>
    <dbReference type="NCBI Taxonomy" id="1033008"/>
    <lineage>
        <taxon>Eukaryota</taxon>
        <taxon>Fungi</taxon>
        <taxon>Dikarya</taxon>
        <taxon>Basidiomycota</taxon>
        <taxon>Agaricomycotina</taxon>
        <taxon>Agaricomycetes</taxon>
        <taxon>Agaricomycetidae</taxon>
        <taxon>Agaricales</taxon>
        <taxon>Marasmiineae</taxon>
        <taxon>Mycenaceae</taxon>
        <taxon>Mycena</taxon>
    </lineage>
</organism>